<evidence type="ECO:0000313" key="2">
    <source>
        <dbReference type="EMBL" id="CAI0468033.1"/>
    </source>
</evidence>
<feature type="region of interest" description="Disordered" evidence="1">
    <location>
        <begin position="37"/>
        <end position="58"/>
    </location>
</feature>
<protein>
    <recommendedName>
        <fullName evidence="4">Pentatricopeptide repeat-containing protein</fullName>
    </recommendedName>
</protein>
<gene>
    <name evidence="2" type="ORF">LITE_LOCUS37657</name>
</gene>
<reference evidence="2" key="1">
    <citation type="submission" date="2022-08" db="EMBL/GenBank/DDBJ databases">
        <authorList>
            <person name="Gutierrez-Valencia J."/>
        </authorList>
    </citation>
    <scope>NUCLEOTIDE SEQUENCE</scope>
</reference>
<sequence length="150" mass="17240">MISKAQPQSVYRRLCALYYSPPPLQWRVIPPNPLPPPIGSYSRTRGRSRDLRSPPSRKTSVLDSTVYLNTFRRLATHGEFSMIEEIVEHQKKFKDITRGKFVSRLIVICGRVGMFKQARKLFDELPGINCPRTVYSLNALLSACIDSEKW</sequence>
<evidence type="ECO:0000256" key="1">
    <source>
        <dbReference type="SAM" id="MobiDB-lite"/>
    </source>
</evidence>
<evidence type="ECO:0008006" key="4">
    <source>
        <dbReference type="Google" id="ProtNLM"/>
    </source>
</evidence>
<dbReference type="Gene3D" id="1.25.40.10">
    <property type="entry name" value="Tetratricopeptide repeat domain"/>
    <property type="match status" value="1"/>
</dbReference>
<name>A0AAV0PB10_9ROSI</name>
<organism evidence="2 3">
    <name type="scientific">Linum tenue</name>
    <dbReference type="NCBI Taxonomy" id="586396"/>
    <lineage>
        <taxon>Eukaryota</taxon>
        <taxon>Viridiplantae</taxon>
        <taxon>Streptophyta</taxon>
        <taxon>Embryophyta</taxon>
        <taxon>Tracheophyta</taxon>
        <taxon>Spermatophyta</taxon>
        <taxon>Magnoliopsida</taxon>
        <taxon>eudicotyledons</taxon>
        <taxon>Gunneridae</taxon>
        <taxon>Pentapetalae</taxon>
        <taxon>rosids</taxon>
        <taxon>fabids</taxon>
        <taxon>Malpighiales</taxon>
        <taxon>Linaceae</taxon>
        <taxon>Linum</taxon>
    </lineage>
</organism>
<dbReference type="InterPro" id="IPR011990">
    <property type="entry name" value="TPR-like_helical_dom_sf"/>
</dbReference>
<keyword evidence="3" id="KW-1185">Reference proteome</keyword>
<dbReference type="Proteomes" id="UP001154282">
    <property type="component" value="Unassembled WGS sequence"/>
</dbReference>
<evidence type="ECO:0000313" key="3">
    <source>
        <dbReference type="Proteomes" id="UP001154282"/>
    </source>
</evidence>
<proteinExistence type="predicted"/>
<comment type="caution">
    <text evidence="2">The sequence shown here is derived from an EMBL/GenBank/DDBJ whole genome shotgun (WGS) entry which is preliminary data.</text>
</comment>
<accession>A0AAV0PB10</accession>
<dbReference type="AlphaFoldDB" id="A0AAV0PB10"/>
<dbReference type="EMBL" id="CAMGYJ010000008">
    <property type="protein sequence ID" value="CAI0468033.1"/>
    <property type="molecule type" value="Genomic_DNA"/>
</dbReference>